<sequence>MASEANTSPGNALYPDVPPMRPPHMEFVYRLVAEMHPTNHYEIENLQGTGVTRSVGHIARGTVRGPKINGIVVENSGADWAQRIHSKKIFYKLFARYTLLTDDGHHILVDAQGVFRPGPGVDFDYDAGTKTRFLQDDVEYFTHITFEAAGDSPYNWMNGIVAVGVLESVDDAAIIDCWRLTNFPGKEVEDVYVGR</sequence>
<dbReference type="Gene3D" id="2.40.160.20">
    <property type="match status" value="1"/>
</dbReference>
<dbReference type="PANTHER" id="PTHR37315">
    <property type="entry name" value="UPF0311 PROTEIN BLR7842"/>
    <property type="match status" value="1"/>
</dbReference>
<name>W3XEL1_PESFW</name>
<dbReference type="InParanoid" id="W3XEL1"/>
<organism evidence="1 2">
    <name type="scientific">Pestalotiopsis fici (strain W106-1 / CGMCC3.15140)</name>
    <dbReference type="NCBI Taxonomy" id="1229662"/>
    <lineage>
        <taxon>Eukaryota</taxon>
        <taxon>Fungi</taxon>
        <taxon>Dikarya</taxon>
        <taxon>Ascomycota</taxon>
        <taxon>Pezizomycotina</taxon>
        <taxon>Sordariomycetes</taxon>
        <taxon>Xylariomycetidae</taxon>
        <taxon>Amphisphaeriales</taxon>
        <taxon>Sporocadaceae</taxon>
        <taxon>Pestalotiopsis</taxon>
    </lineage>
</organism>
<dbReference type="GeneID" id="19267492"/>
<evidence type="ECO:0000313" key="1">
    <source>
        <dbReference type="EMBL" id="ETS84454.1"/>
    </source>
</evidence>
<dbReference type="OMA" id="YFTHITF"/>
<dbReference type="eggNOG" id="ENOG502S43F">
    <property type="taxonomic scope" value="Eukaryota"/>
</dbReference>
<dbReference type="HOGENOM" id="CLU_096872_3_0_1"/>
<reference evidence="2" key="1">
    <citation type="journal article" date="2015" name="BMC Genomics">
        <title>Genomic and transcriptomic analysis of the endophytic fungus Pestalotiopsis fici reveals its lifestyle and high potential for synthesis of natural products.</title>
        <authorList>
            <person name="Wang X."/>
            <person name="Zhang X."/>
            <person name="Liu L."/>
            <person name="Xiang M."/>
            <person name="Wang W."/>
            <person name="Sun X."/>
            <person name="Che Y."/>
            <person name="Guo L."/>
            <person name="Liu G."/>
            <person name="Guo L."/>
            <person name="Wang C."/>
            <person name="Yin W.B."/>
            <person name="Stadler M."/>
            <person name="Zhang X."/>
            <person name="Liu X."/>
        </authorList>
    </citation>
    <scope>NUCLEOTIDE SEQUENCE [LARGE SCALE GENOMIC DNA]</scope>
    <source>
        <strain evidence="2">W106-1 / CGMCC3.15140</strain>
    </source>
</reference>
<keyword evidence="2" id="KW-1185">Reference proteome</keyword>
<accession>W3XEL1</accession>
<dbReference type="KEGG" id="pfy:PFICI_02479"/>
<dbReference type="RefSeq" id="XP_007829251.1">
    <property type="nucleotide sequence ID" value="XM_007831060.1"/>
</dbReference>
<dbReference type="PANTHER" id="PTHR37315:SF1">
    <property type="entry name" value="UPF0311 PROTEIN BLR7842"/>
    <property type="match status" value="1"/>
</dbReference>
<dbReference type="AlphaFoldDB" id="W3XEL1"/>
<proteinExistence type="predicted"/>
<evidence type="ECO:0000313" key="2">
    <source>
        <dbReference type="Proteomes" id="UP000030651"/>
    </source>
</evidence>
<dbReference type="OrthoDB" id="2544694at2759"/>
<protein>
    <submittedName>
        <fullName evidence="1">Uncharacterized protein</fullName>
    </submittedName>
</protein>
<dbReference type="InterPro" id="IPR020915">
    <property type="entry name" value="UPF0311"/>
</dbReference>
<dbReference type="Proteomes" id="UP000030651">
    <property type="component" value="Unassembled WGS sequence"/>
</dbReference>
<dbReference type="EMBL" id="KI912110">
    <property type="protein sequence ID" value="ETS84454.1"/>
    <property type="molecule type" value="Genomic_DNA"/>
</dbReference>
<gene>
    <name evidence="1" type="ORF">PFICI_02479</name>
</gene>
<dbReference type="Pfam" id="PF11578">
    <property type="entry name" value="DUF3237"/>
    <property type="match status" value="1"/>
</dbReference>